<protein>
    <submittedName>
        <fullName evidence="1">Uncharacterized protein</fullName>
    </submittedName>
</protein>
<dbReference type="GeneID" id="69122934"/>
<proteinExistence type="predicted"/>
<evidence type="ECO:0000313" key="1">
    <source>
        <dbReference type="EMBL" id="EJN84368.1"/>
    </source>
</evidence>
<gene>
    <name evidence="1" type="ORF">HMPREF1129_2454</name>
</gene>
<dbReference type="AlphaFoldDB" id="J3A9W0"/>
<dbReference type="eggNOG" id="ENOG5033V50">
    <property type="taxonomic scope" value="Bacteria"/>
</dbReference>
<accession>J3A9W0</accession>
<evidence type="ECO:0000313" key="2">
    <source>
        <dbReference type="Proteomes" id="UP000007814"/>
    </source>
</evidence>
<dbReference type="Proteomes" id="UP000007814">
    <property type="component" value="Unassembled WGS sequence"/>
</dbReference>
<dbReference type="PATRIC" id="fig|1115803.3.peg.1790"/>
<reference evidence="1 2" key="1">
    <citation type="submission" date="2012-07" db="EMBL/GenBank/DDBJ databases">
        <authorList>
            <person name="Durkin A.S."/>
            <person name="McCorrison J."/>
            <person name="Torralba M."/>
            <person name="Gillis M."/>
            <person name="Methe B."/>
            <person name="Sutton G."/>
            <person name="Nelson K.E."/>
        </authorList>
    </citation>
    <scope>NUCLEOTIDE SEQUENCE [LARGE SCALE GENOMIC DNA]</scope>
    <source>
        <strain evidence="2">ATCC 12104 / DSM 43013 / CCUG 2238 / JCM 8349 / NCTC 10301 / Howell 279</strain>
    </source>
</reference>
<name>J3A9W0_ACTNH</name>
<organism evidence="1 2">
    <name type="scientific">Actinomyces naeslundii (strain ATCC 12104 / DSM 43013 / CCUG 2238 / JCM 8349 / NCTC 10301 / Howell 279)</name>
    <dbReference type="NCBI Taxonomy" id="1115803"/>
    <lineage>
        <taxon>Bacteria</taxon>
        <taxon>Bacillati</taxon>
        <taxon>Actinomycetota</taxon>
        <taxon>Actinomycetes</taxon>
        <taxon>Actinomycetales</taxon>
        <taxon>Actinomycetaceae</taxon>
        <taxon>Actinomyces</taxon>
    </lineage>
</organism>
<comment type="caution">
    <text evidence="1">The sequence shown here is derived from an EMBL/GenBank/DDBJ whole genome shotgun (WGS) entry which is preliminary data.</text>
</comment>
<dbReference type="RefSeq" id="WP_003783828.1">
    <property type="nucleotide sequence ID" value="NZ_ALJK01000150.1"/>
</dbReference>
<dbReference type="EMBL" id="ALJK01000150">
    <property type="protein sequence ID" value="EJN84368.1"/>
    <property type="molecule type" value="Genomic_DNA"/>
</dbReference>
<sequence length="212" mass="22501">MSGPAVHGSLTIPQFSYLNASPEGTYGHENWGTPSGLTPTWSGEAVDPRTYSLLAPHDAATVQEAGTSPQAVVDRDTGDVRTSGWFLCNVTCTAGSRGTPLLRRDGTTRLDQSDSVDLNKRTIRLDETRLAERQDEIAVKCVWHNEYVVGRGRVTLVTVVDGGSARPEQWTMSATPATEGLFGQKTITGASGSAAVGKVYTAGGTYTLPGSR</sequence>